<keyword evidence="2" id="KW-0732">Signal</keyword>
<proteinExistence type="predicted"/>
<dbReference type="AlphaFoldDB" id="Q01UC0"/>
<dbReference type="InterPro" id="IPR045748">
    <property type="entry name" value="DcaP"/>
</dbReference>
<dbReference type="KEGG" id="sus:Acid_5803"/>
<dbReference type="EMBL" id="CP000473">
    <property type="protein sequence ID" value="ABJ86750.1"/>
    <property type="molecule type" value="Genomic_DNA"/>
</dbReference>
<dbReference type="HOGENOM" id="CLU_038666_2_0_0"/>
<dbReference type="STRING" id="234267.Acid_5803"/>
<gene>
    <name evidence="3" type="ordered locus">Acid_5803</name>
</gene>
<evidence type="ECO:0000256" key="1">
    <source>
        <dbReference type="SAM" id="MobiDB-lite"/>
    </source>
</evidence>
<feature type="chain" id="PRO_5004162464" description="Porin" evidence="2">
    <location>
        <begin position="31"/>
        <end position="490"/>
    </location>
</feature>
<feature type="region of interest" description="Disordered" evidence="1">
    <location>
        <begin position="60"/>
        <end position="84"/>
    </location>
</feature>
<reference evidence="3" key="1">
    <citation type="submission" date="2006-10" db="EMBL/GenBank/DDBJ databases">
        <title>Complete sequence of Solibacter usitatus Ellin6076.</title>
        <authorList>
            <consortium name="US DOE Joint Genome Institute"/>
            <person name="Copeland A."/>
            <person name="Lucas S."/>
            <person name="Lapidus A."/>
            <person name="Barry K."/>
            <person name="Detter J.C."/>
            <person name="Glavina del Rio T."/>
            <person name="Hammon N."/>
            <person name="Israni S."/>
            <person name="Dalin E."/>
            <person name="Tice H."/>
            <person name="Pitluck S."/>
            <person name="Thompson L.S."/>
            <person name="Brettin T."/>
            <person name="Bruce D."/>
            <person name="Han C."/>
            <person name="Tapia R."/>
            <person name="Gilna P."/>
            <person name="Schmutz J."/>
            <person name="Larimer F."/>
            <person name="Land M."/>
            <person name="Hauser L."/>
            <person name="Kyrpides N."/>
            <person name="Mikhailova N."/>
            <person name="Janssen P.H."/>
            <person name="Kuske C.R."/>
            <person name="Richardson P."/>
        </authorList>
    </citation>
    <scope>NUCLEOTIDE SEQUENCE</scope>
    <source>
        <strain evidence="3">Ellin6076</strain>
    </source>
</reference>
<name>Q01UC0_SOLUE</name>
<sequence precursor="true">MRKKEAGFMRVQAFVNATFLCAIGASPAFAQAQAQDMQQLKQEVQQLKAMVASLERKIEASEAAQKAPNPARPPQAPPAQAVVGGPRLPVTYIGEETRERQVVSDNPIDAPRIDNEELDPTLRGYFRLPGTQTLVRLRGFVKTDMFYDLNVAGSWYGGIVPSLFPDSPQPSSPNASVSIRPSRFTAEFRQPLGNSVLKGMVEYDLYGSVGRNVPNMRHFYGQYKNFLGGQTWSAFGDPDAWPDTLDFHGPPGMMGLRTPQFRYTQPLNEHHTIGASVEKPGTDIPFNTGFGVPVPTSEWPDFVGFYRYENNYGHFYTAGIFRSVGGFVPHTTIPDLRAHRSGYGLSVSGNWRMGRLRDNIVFQGLGGRGIANYLNDNYGLGSDVGFDANGRLVATPLWSASGSYQHYWTRKLRSSATYGYLRINNTAGDPATNYHVSNYASGNFIYQPSPLYLFGGEFIYASAERKNGFLYIARRIQLSLQFFFNRYPSE</sequence>
<evidence type="ECO:0000313" key="3">
    <source>
        <dbReference type="EMBL" id="ABJ86750.1"/>
    </source>
</evidence>
<feature type="signal peptide" evidence="2">
    <location>
        <begin position="1"/>
        <end position="30"/>
    </location>
</feature>
<dbReference type="Pfam" id="PF19577">
    <property type="entry name" value="DcaP"/>
    <property type="match status" value="1"/>
</dbReference>
<dbReference type="SUPFAM" id="SSF56935">
    <property type="entry name" value="Porins"/>
    <property type="match status" value="1"/>
</dbReference>
<dbReference type="InParanoid" id="Q01UC0"/>
<organism evidence="3">
    <name type="scientific">Solibacter usitatus (strain Ellin6076)</name>
    <dbReference type="NCBI Taxonomy" id="234267"/>
    <lineage>
        <taxon>Bacteria</taxon>
        <taxon>Pseudomonadati</taxon>
        <taxon>Acidobacteriota</taxon>
        <taxon>Terriglobia</taxon>
        <taxon>Bryobacterales</taxon>
        <taxon>Solibacteraceae</taxon>
        <taxon>Candidatus Solibacter</taxon>
    </lineage>
</organism>
<accession>Q01UC0</accession>
<protein>
    <recommendedName>
        <fullName evidence="4">Porin</fullName>
    </recommendedName>
</protein>
<evidence type="ECO:0008006" key="4">
    <source>
        <dbReference type="Google" id="ProtNLM"/>
    </source>
</evidence>
<dbReference type="eggNOG" id="COG2911">
    <property type="taxonomic scope" value="Bacteria"/>
</dbReference>
<evidence type="ECO:0000256" key="2">
    <source>
        <dbReference type="SAM" id="SignalP"/>
    </source>
</evidence>